<keyword evidence="2" id="KW-1185">Reference proteome</keyword>
<sequence length="93" mass="9946">MAGEPEAEKREIEARYAALCARVDEAAGSAQEDDALRDAFAELAAMMIAYSHETGAKQALVEALSRAEKGRTNPARLSLAARALKRIAEDNGN</sequence>
<evidence type="ECO:0000313" key="1">
    <source>
        <dbReference type="EMBL" id="MET3599548.1"/>
    </source>
</evidence>
<evidence type="ECO:0000313" key="2">
    <source>
        <dbReference type="Proteomes" id="UP001549164"/>
    </source>
</evidence>
<dbReference type="EMBL" id="JBEPLY010000004">
    <property type="protein sequence ID" value="MET3599548.1"/>
    <property type="molecule type" value="Genomic_DNA"/>
</dbReference>
<accession>A0ABV2I9F4</accession>
<dbReference type="RefSeq" id="WP_354433685.1">
    <property type="nucleotide sequence ID" value="NZ_JBEPLY010000004.1"/>
</dbReference>
<comment type="caution">
    <text evidence="1">The sequence shown here is derived from an EMBL/GenBank/DDBJ whole genome shotgun (WGS) entry which is preliminary data.</text>
</comment>
<proteinExistence type="predicted"/>
<protein>
    <submittedName>
        <fullName evidence="1">Uncharacterized protein</fullName>
    </submittedName>
</protein>
<dbReference type="Proteomes" id="UP001549164">
    <property type="component" value="Unassembled WGS sequence"/>
</dbReference>
<gene>
    <name evidence="1" type="ORF">ABID12_001487</name>
</gene>
<name>A0ABV2I9F4_9HYPH</name>
<organism evidence="1 2">
    <name type="scientific">Martelella mangrovi</name>
    <dbReference type="NCBI Taxonomy" id="1397477"/>
    <lineage>
        <taxon>Bacteria</taxon>
        <taxon>Pseudomonadati</taxon>
        <taxon>Pseudomonadota</taxon>
        <taxon>Alphaproteobacteria</taxon>
        <taxon>Hyphomicrobiales</taxon>
        <taxon>Aurantimonadaceae</taxon>
        <taxon>Martelella</taxon>
    </lineage>
</organism>
<reference evidence="1 2" key="1">
    <citation type="submission" date="2024-06" db="EMBL/GenBank/DDBJ databases">
        <title>Genomic Encyclopedia of Type Strains, Phase IV (KMG-IV): sequencing the most valuable type-strain genomes for metagenomic binning, comparative biology and taxonomic classification.</title>
        <authorList>
            <person name="Goeker M."/>
        </authorList>
    </citation>
    <scope>NUCLEOTIDE SEQUENCE [LARGE SCALE GENOMIC DNA]</scope>
    <source>
        <strain evidence="1 2">DSM 28102</strain>
    </source>
</reference>